<sequence length="1193" mass="130686">MNKSERSVPSPTSCTTRTPFKAEPADRSLPPQSVFNRSFLAVSTVDGNILVVNAQTGEQVSVFTTGAPLVGPSEPLEGNRRIVPGLDGRLYISSEDGLLKPLEIKVTDVLANPVKTCKRTTLSTEDEMSESTIQEISDCGIVTATKTTSLYALDTATGNLVWCQHPNGTTTRTDIRASATVLLQREDVLVQQVSTETGLSMWNVTVGTIEALQFGETPATGDLPLPPQGLLPSGSPISGREGKSILLEEYLEDLPHIVFSEDGTTLSAIDPSKHNGQRLWRQNFPTIISSIFGLNGKNWESLTISEEERDEDSEATTEFGRLLPESTKGLVLYRSSHLNQYLKPFQTHSMFNDGGRLAYGDYEYGRSPWLQDTSSIKREIGKGVTSGYSSISSSSSSLVSNDGIPIQRLELPSPEMLELPRQRSDSLRYDGRGVYFAWPILVACVLCAAGTAIAVGRHIYKKKKRQWVRRATVSFDLNSIAKYRSTSEGSVDDHHVAAGFKKPNAKMLLRSHSLPGKMDDIVDRIQYRESPALVGAAASISPPTLTLSNEDQRPLETSSSSPDAEKPLPLNRSNTEASASQGVGLIDGTIPLIQYSRYASEFEELGALGKGGFGSVFQCKNALDGRNYAIKKVRIRRSAKLSQAEFSRQLQRTLREVKSLALLDHPNIVRYYTAWLELDQDVTEGNYSENVHGSDYYLMSPSTAGHRKTFGGSDGDSSESSTSWKGNESSYQHNAANPMNGSHIDESASVSCTFDHHIPGVPDALDDYGFVFDRSDEEPADDATKGKATTGISVANSADNQSPLLKRKGSSSVLSRSQRGISFQSLESNAEESSSCWSKESRNQSEVGRGESQNPHEEVSATIPSSVRYILYIQMQFCSQKTLADFLSNEEARKGPSKDATGVDIPHALDLFLQIMKGVKHVHNQGLIHRDLKPNNCFIDDSGVVKVGDFGLSRESSDTATNAVVESILNETSVFENGDITAGVGTRSYASPEQIKGGTEYDSSTDVYSLGIILFELCYPMYTGMERTIVLSELRNHHFPEQWTKSVQSEFPSLHTLLLSMISNQPEDRPCADEIVQGIRSILEGFTISSLDKHDHDGAILLRVETEPREDVLRYTMDLVREAALPVSIDIVQYGLRGGSNRGQMKSIMEFAIVPHLEDDNGDKTTELGATLVSALNQKEEVLVARQVSASKY</sequence>
<dbReference type="CDD" id="cd13996">
    <property type="entry name" value="STKc_EIF2AK"/>
    <property type="match status" value="1"/>
</dbReference>
<reference evidence="15" key="1">
    <citation type="journal article" date="2021" name="Sci. Rep.">
        <title>Diploid genomic architecture of Nitzschia inconspicua, an elite biomass production diatom.</title>
        <authorList>
            <person name="Oliver A."/>
            <person name="Podell S."/>
            <person name="Pinowska A."/>
            <person name="Traller J.C."/>
            <person name="Smith S.R."/>
            <person name="McClure R."/>
            <person name="Beliaev A."/>
            <person name="Bohutskyi P."/>
            <person name="Hill E.A."/>
            <person name="Rabines A."/>
            <person name="Zheng H."/>
            <person name="Allen L.Z."/>
            <person name="Kuo A."/>
            <person name="Grigoriev I.V."/>
            <person name="Allen A.E."/>
            <person name="Hazlebeck D."/>
            <person name="Allen E.E."/>
        </authorList>
    </citation>
    <scope>NUCLEOTIDE SEQUENCE</scope>
    <source>
        <strain evidence="15">Hildebrandi</strain>
    </source>
</reference>
<evidence type="ECO:0000256" key="6">
    <source>
        <dbReference type="ARBA" id="ARBA00022840"/>
    </source>
</evidence>
<dbReference type="PROSITE" id="PS00107">
    <property type="entry name" value="PROTEIN_KINASE_ATP"/>
    <property type="match status" value="1"/>
</dbReference>
<dbReference type="AlphaFoldDB" id="A0A9K3PGD1"/>
<keyword evidence="13" id="KW-1133">Transmembrane helix</keyword>
<protein>
    <recommendedName>
        <fullName evidence="1">non-specific serine/threonine protein kinase</fullName>
        <ecNumber evidence="1">2.7.11.1</ecNumber>
    </recommendedName>
</protein>
<dbReference type="SMART" id="SM00220">
    <property type="entry name" value="S_TKc"/>
    <property type="match status" value="1"/>
</dbReference>
<feature type="compositionally biased region" description="Polar residues" evidence="12">
    <location>
        <begin position="790"/>
        <end position="803"/>
    </location>
</feature>
<dbReference type="Pfam" id="PF00069">
    <property type="entry name" value="Pkinase"/>
    <property type="match status" value="2"/>
</dbReference>
<dbReference type="PROSITE" id="PS00108">
    <property type="entry name" value="PROTEIN_KINASE_ST"/>
    <property type="match status" value="1"/>
</dbReference>
<keyword evidence="5" id="KW-0418">Kinase</keyword>
<proteinExistence type="inferred from homology"/>
<dbReference type="InterPro" id="IPR000719">
    <property type="entry name" value="Prot_kinase_dom"/>
</dbReference>
<dbReference type="PANTHER" id="PTHR11042">
    <property type="entry name" value="EUKARYOTIC TRANSLATION INITIATION FACTOR 2-ALPHA KINASE EIF2-ALPHA KINASE -RELATED"/>
    <property type="match status" value="1"/>
</dbReference>
<evidence type="ECO:0000313" key="16">
    <source>
        <dbReference type="Proteomes" id="UP000693970"/>
    </source>
</evidence>
<name>A0A9K3PGD1_9STRA</name>
<keyword evidence="4 11" id="KW-0547">Nucleotide-binding</keyword>
<dbReference type="Proteomes" id="UP000693970">
    <property type="component" value="Unassembled WGS sequence"/>
</dbReference>
<evidence type="ECO:0000256" key="7">
    <source>
        <dbReference type="ARBA" id="ARBA00023193"/>
    </source>
</evidence>
<evidence type="ECO:0000256" key="11">
    <source>
        <dbReference type="PROSITE-ProRule" id="PRU10141"/>
    </source>
</evidence>
<feature type="compositionally biased region" description="Polar residues" evidence="12">
    <location>
        <begin position="543"/>
        <end position="562"/>
    </location>
</feature>
<dbReference type="InterPro" id="IPR050339">
    <property type="entry name" value="CC_SR_Kinase"/>
</dbReference>
<comment type="catalytic activity">
    <reaction evidence="9">
        <text>L-threonyl-[protein] + ATP = O-phospho-L-threonyl-[protein] + ADP + H(+)</text>
        <dbReference type="Rhea" id="RHEA:46608"/>
        <dbReference type="Rhea" id="RHEA-COMP:11060"/>
        <dbReference type="Rhea" id="RHEA-COMP:11605"/>
        <dbReference type="ChEBI" id="CHEBI:15378"/>
        <dbReference type="ChEBI" id="CHEBI:30013"/>
        <dbReference type="ChEBI" id="CHEBI:30616"/>
        <dbReference type="ChEBI" id="CHEBI:61977"/>
        <dbReference type="ChEBI" id="CHEBI:456216"/>
        <dbReference type="EC" id="2.7.11.1"/>
    </reaction>
    <physiologicalReaction direction="left-to-right" evidence="9">
        <dbReference type="Rhea" id="RHEA:46609"/>
    </physiologicalReaction>
</comment>
<evidence type="ECO:0000256" key="4">
    <source>
        <dbReference type="ARBA" id="ARBA00022741"/>
    </source>
</evidence>
<dbReference type="OrthoDB" id="341578at2759"/>
<feature type="domain" description="Protein kinase" evidence="14">
    <location>
        <begin position="602"/>
        <end position="1083"/>
    </location>
</feature>
<keyword evidence="7" id="KW-0652">Protein synthesis inhibitor</keyword>
<dbReference type="Pfam" id="PF13360">
    <property type="entry name" value="PQQ_2"/>
    <property type="match status" value="1"/>
</dbReference>
<dbReference type="EC" id="2.7.11.1" evidence="1"/>
<feature type="region of interest" description="Disordered" evidence="12">
    <location>
        <begin position="543"/>
        <end position="579"/>
    </location>
</feature>
<dbReference type="InterPro" id="IPR017441">
    <property type="entry name" value="Protein_kinase_ATP_BS"/>
</dbReference>
<evidence type="ECO:0000256" key="1">
    <source>
        <dbReference type="ARBA" id="ARBA00012513"/>
    </source>
</evidence>
<evidence type="ECO:0000256" key="3">
    <source>
        <dbReference type="ARBA" id="ARBA00022679"/>
    </source>
</evidence>
<dbReference type="GO" id="GO:0017148">
    <property type="term" value="P:negative regulation of translation"/>
    <property type="evidence" value="ECO:0007669"/>
    <property type="project" value="UniProtKB-KW"/>
</dbReference>
<dbReference type="PANTHER" id="PTHR11042:SF160">
    <property type="entry name" value="EUKARYOTIC TRANSLATION INITIATION FACTOR 2-ALPHA KINASE 1"/>
    <property type="match status" value="1"/>
</dbReference>
<evidence type="ECO:0000256" key="13">
    <source>
        <dbReference type="SAM" id="Phobius"/>
    </source>
</evidence>
<keyword evidence="13" id="KW-0472">Membrane</keyword>
<feature type="compositionally biased region" description="Polar residues" evidence="12">
    <location>
        <begin position="7"/>
        <end position="18"/>
    </location>
</feature>
<keyword evidence="6 11" id="KW-0067">ATP-binding</keyword>
<evidence type="ECO:0000256" key="9">
    <source>
        <dbReference type="ARBA" id="ARBA00048659"/>
    </source>
</evidence>
<evidence type="ECO:0000313" key="15">
    <source>
        <dbReference type="EMBL" id="KAG7343919.1"/>
    </source>
</evidence>
<feature type="region of interest" description="Disordered" evidence="12">
    <location>
        <begin position="707"/>
        <end position="744"/>
    </location>
</feature>
<evidence type="ECO:0000259" key="14">
    <source>
        <dbReference type="PROSITE" id="PS50011"/>
    </source>
</evidence>
<dbReference type="GO" id="GO:0005737">
    <property type="term" value="C:cytoplasm"/>
    <property type="evidence" value="ECO:0007669"/>
    <property type="project" value="TreeGrafter"/>
</dbReference>
<dbReference type="PROSITE" id="PS50011">
    <property type="entry name" value="PROTEIN_KINASE_DOM"/>
    <property type="match status" value="1"/>
</dbReference>
<reference evidence="15" key="2">
    <citation type="submission" date="2021-04" db="EMBL/GenBank/DDBJ databases">
        <authorList>
            <person name="Podell S."/>
        </authorList>
    </citation>
    <scope>NUCLEOTIDE SEQUENCE</scope>
    <source>
        <strain evidence="15">Hildebrandi</strain>
    </source>
</reference>
<dbReference type="SMART" id="SM00564">
    <property type="entry name" value="PQQ"/>
    <property type="match status" value="3"/>
</dbReference>
<dbReference type="InterPro" id="IPR008271">
    <property type="entry name" value="Ser/Thr_kinase_AS"/>
</dbReference>
<organism evidence="15 16">
    <name type="scientific">Nitzschia inconspicua</name>
    <dbReference type="NCBI Taxonomy" id="303405"/>
    <lineage>
        <taxon>Eukaryota</taxon>
        <taxon>Sar</taxon>
        <taxon>Stramenopiles</taxon>
        <taxon>Ochrophyta</taxon>
        <taxon>Bacillariophyta</taxon>
        <taxon>Bacillariophyceae</taxon>
        <taxon>Bacillariophycidae</taxon>
        <taxon>Bacillariales</taxon>
        <taxon>Bacillariaceae</taxon>
        <taxon>Nitzschia</taxon>
    </lineage>
</organism>
<evidence type="ECO:0000256" key="8">
    <source>
        <dbReference type="ARBA" id="ARBA00037982"/>
    </source>
</evidence>
<dbReference type="GO" id="GO:0005524">
    <property type="term" value="F:ATP binding"/>
    <property type="evidence" value="ECO:0007669"/>
    <property type="project" value="UniProtKB-UniRule"/>
</dbReference>
<evidence type="ECO:0000256" key="5">
    <source>
        <dbReference type="ARBA" id="ARBA00022777"/>
    </source>
</evidence>
<feature type="transmembrane region" description="Helical" evidence="13">
    <location>
        <begin position="435"/>
        <end position="460"/>
    </location>
</feature>
<feature type="compositionally biased region" description="Polar residues" evidence="12">
    <location>
        <begin position="724"/>
        <end position="740"/>
    </location>
</feature>
<keyword evidence="16" id="KW-1185">Reference proteome</keyword>
<comment type="caution">
    <text evidence="15">The sequence shown here is derived from an EMBL/GenBank/DDBJ whole genome shotgun (WGS) entry which is preliminary data.</text>
</comment>
<dbReference type="EMBL" id="JAGRRH010000023">
    <property type="protein sequence ID" value="KAG7343919.1"/>
    <property type="molecule type" value="Genomic_DNA"/>
</dbReference>
<feature type="region of interest" description="Disordered" evidence="12">
    <location>
        <begin position="832"/>
        <end position="860"/>
    </location>
</feature>
<feature type="region of interest" description="Disordered" evidence="12">
    <location>
        <begin position="776"/>
        <end position="818"/>
    </location>
</feature>
<dbReference type="InterPro" id="IPR002372">
    <property type="entry name" value="PQQ_rpt_dom"/>
</dbReference>
<accession>A0A9K3PGD1</accession>
<evidence type="ECO:0000256" key="2">
    <source>
        <dbReference type="ARBA" id="ARBA00022527"/>
    </source>
</evidence>
<gene>
    <name evidence="15" type="ORF">IV203_021927</name>
</gene>
<comment type="similarity">
    <text evidence="8">Belongs to the protein kinase superfamily. Ser/Thr protein kinase family. GCN2 subfamily.</text>
</comment>
<evidence type="ECO:0000256" key="12">
    <source>
        <dbReference type="SAM" id="MobiDB-lite"/>
    </source>
</evidence>
<feature type="binding site" evidence="11">
    <location>
        <position position="632"/>
    </location>
    <ligand>
        <name>ATP</name>
        <dbReference type="ChEBI" id="CHEBI:30616"/>
    </ligand>
</feature>
<keyword evidence="13" id="KW-0812">Transmembrane</keyword>
<keyword evidence="3" id="KW-0808">Transferase</keyword>
<comment type="catalytic activity">
    <reaction evidence="10">
        <text>L-seryl-[protein] + ATP = O-phospho-L-seryl-[protein] + ADP + H(+)</text>
        <dbReference type="Rhea" id="RHEA:17989"/>
        <dbReference type="Rhea" id="RHEA-COMP:9863"/>
        <dbReference type="Rhea" id="RHEA-COMP:11604"/>
        <dbReference type="ChEBI" id="CHEBI:15378"/>
        <dbReference type="ChEBI" id="CHEBI:29999"/>
        <dbReference type="ChEBI" id="CHEBI:30616"/>
        <dbReference type="ChEBI" id="CHEBI:83421"/>
        <dbReference type="ChEBI" id="CHEBI:456216"/>
        <dbReference type="EC" id="2.7.11.1"/>
    </reaction>
    <physiologicalReaction direction="left-to-right" evidence="10">
        <dbReference type="Rhea" id="RHEA:17990"/>
    </physiologicalReaction>
</comment>
<dbReference type="GO" id="GO:0005634">
    <property type="term" value="C:nucleus"/>
    <property type="evidence" value="ECO:0007669"/>
    <property type="project" value="TreeGrafter"/>
</dbReference>
<feature type="region of interest" description="Disordered" evidence="12">
    <location>
        <begin position="1"/>
        <end position="29"/>
    </location>
</feature>
<dbReference type="InterPro" id="IPR018391">
    <property type="entry name" value="PQQ_b-propeller_rpt"/>
</dbReference>
<dbReference type="GO" id="GO:0004694">
    <property type="term" value="F:eukaryotic translation initiation factor 2alpha kinase activity"/>
    <property type="evidence" value="ECO:0007669"/>
    <property type="project" value="TreeGrafter"/>
</dbReference>
<keyword evidence="2" id="KW-0723">Serine/threonine-protein kinase</keyword>
<evidence type="ECO:0000256" key="10">
    <source>
        <dbReference type="ARBA" id="ARBA00048977"/>
    </source>
</evidence>